<keyword evidence="4 10" id="KW-0812">Transmembrane</keyword>
<evidence type="ECO:0000256" key="3">
    <source>
        <dbReference type="ARBA" id="ARBA00022452"/>
    </source>
</evidence>
<dbReference type="Pfam" id="PF00593">
    <property type="entry name" value="TonB_dep_Rec_b-barrel"/>
    <property type="match status" value="1"/>
</dbReference>
<dbReference type="GO" id="GO:0044718">
    <property type="term" value="P:siderophore transmembrane transport"/>
    <property type="evidence" value="ECO:0007669"/>
    <property type="project" value="TreeGrafter"/>
</dbReference>
<dbReference type="GO" id="GO:0009279">
    <property type="term" value="C:cell outer membrane"/>
    <property type="evidence" value="ECO:0007669"/>
    <property type="project" value="UniProtKB-SubCell"/>
</dbReference>
<dbReference type="EMBL" id="FONY01000034">
    <property type="protein sequence ID" value="SFF43911.1"/>
    <property type="molecule type" value="Genomic_DNA"/>
</dbReference>
<dbReference type="PROSITE" id="PS52016">
    <property type="entry name" value="TONB_DEPENDENT_REC_3"/>
    <property type="match status" value="1"/>
</dbReference>
<sequence length="961" mass="105512">MKKLITQSLLLILFGAVYFTNVFAQEPTIVSGTVTDAETKEPLIGVNIAVRGTIQGTVTDVNGKFSLKITRALPVTLSVSIIGYQTKEIEITGANSNLSIELVSQVLLGQEVVVSASRVEESVLQSPVSVEKMDIRAIKETPQASFYDALQNMKGIDMNTQSLTFRSVNMRGFNANGNTRTVQLIDGMDNQAPGLNFPVGNIVGMSELDLESVEVLPGAASALYGPNAINGIILMNSKNPFQYQGLSANVRTGLMNEKTRSTPTTGFFDGAIRYAKSFNDKVAFKLNAAYLQAQDWQANDIRDQGLLNGSTLATGTRENNLGYNGVNIYGDETNVNLRNSLRPNLTAPVAANPLFGISQLTGVPLNTLFEQLIPNVSISRTGYAERDLADYTTKSLKLNAALHVRLSDKVELIAQGNYGSGTTVYTGADRYALSNFFLYQGKLELKGSNFFVRAYTTGENSGQSYAAGILGSGINEGWKPSQTWFPQYFQTYATAAIGTFATTLQTALAQGQTPAQAYQAGLAAVNNGTNGFHNAARAFADQGRVPAGTAEFDRIANEVKNRAIPGDLTRPGRVGAKFLDKTALYHFEGMYNFSNQIKWAEIIIGGNYRVYALNSEGTLFARDDNGKEFNINEYGFYGQIAKKFGEVLKVTASTRYDKNQNFKGQISPRLSLVATAAKTHNFRASIQTGFRIPTTQNQYIDLATPSARLIGGLPFFRDRYRLNEPDVFTLSSILAGNPQRYQPREFQPERVIAWEVGYKGLINNKLLIDAYYFNNVYKNFDGGRAVVKNPSAGISGANTFSFPENTIFDVKAHGAALGIDYAFGKSWTAGFNTAYNELLNEDDFKREGLQSSFNTPKWRYNINLGNRNIVKNLGFGLTYRWQQEFVWQSSFVNQSLATLQQSVIPAYATLDAQVTYKIPSMKTLVKVGGTNILNKAYTTAWGNPTVGAMYYVSLTFDQFMN</sequence>
<evidence type="ECO:0000256" key="10">
    <source>
        <dbReference type="PROSITE-ProRule" id="PRU01360"/>
    </source>
</evidence>
<evidence type="ECO:0000256" key="4">
    <source>
        <dbReference type="ARBA" id="ARBA00022692"/>
    </source>
</evidence>
<accession>A0A1I2ITS5</accession>
<dbReference type="PANTHER" id="PTHR30069">
    <property type="entry name" value="TONB-DEPENDENT OUTER MEMBRANE RECEPTOR"/>
    <property type="match status" value="1"/>
</dbReference>
<keyword evidence="5 12" id="KW-0732">Signal</keyword>
<keyword evidence="16" id="KW-1185">Reference proteome</keyword>
<keyword evidence="2 10" id="KW-0813">Transport</keyword>
<dbReference type="Gene3D" id="2.60.40.1120">
    <property type="entry name" value="Carboxypeptidase-like, regulatory domain"/>
    <property type="match status" value="1"/>
</dbReference>
<keyword evidence="8 15" id="KW-0675">Receptor</keyword>
<gene>
    <name evidence="15" type="ORF">SAMN04488541_103439</name>
</gene>
<reference evidence="15 16" key="1">
    <citation type="submission" date="2016-10" db="EMBL/GenBank/DDBJ databases">
        <authorList>
            <person name="de Groot N.N."/>
        </authorList>
    </citation>
    <scope>NUCLEOTIDE SEQUENCE [LARGE SCALE GENOMIC DNA]</scope>
    <source>
        <strain>GEY</strain>
        <strain evidence="16">DSM 9560</strain>
    </source>
</reference>
<feature type="domain" description="TonB-dependent receptor plug" evidence="14">
    <location>
        <begin position="124"/>
        <end position="232"/>
    </location>
</feature>
<dbReference type="Gene3D" id="2.170.130.10">
    <property type="entry name" value="TonB-dependent receptor, plug domain"/>
    <property type="match status" value="1"/>
</dbReference>
<dbReference type="InterPro" id="IPR000531">
    <property type="entry name" value="Beta-barrel_TonB"/>
</dbReference>
<feature type="domain" description="TonB-dependent receptor-like beta-barrel" evidence="13">
    <location>
        <begin position="515"/>
        <end position="931"/>
    </location>
</feature>
<evidence type="ECO:0000256" key="9">
    <source>
        <dbReference type="ARBA" id="ARBA00023237"/>
    </source>
</evidence>
<comment type="subcellular location">
    <subcellularLocation>
        <location evidence="1 10">Cell outer membrane</location>
        <topology evidence="1 10">Multi-pass membrane protein</topology>
    </subcellularLocation>
</comment>
<dbReference type="SUPFAM" id="SSF49464">
    <property type="entry name" value="Carboxypeptidase regulatory domain-like"/>
    <property type="match status" value="1"/>
</dbReference>
<evidence type="ECO:0000259" key="13">
    <source>
        <dbReference type="Pfam" id="PF00593"/>
    </source>
</evidence>
<dbReference type="Proteomes" id="UP000199513">
    <property type="component" value="Unassembled WGS sequence"/>
</dbReference>
<keyword evidence="7 10" id="KW-0472">Membrane</keyword>
<dbReference type="InterPro" id="IPR036942">
    <property type="entry name" value="Beta-barrel_TonB_sf"/>
</dbReference>
<evidence type="ECO:0000259" key="14">
    <source>
        <dbReference type="Pfam" id="PF07715"/>
    </source>
</evidence>
<dbReference type="STRING" id="1003.SAMN04488541_103439"/>
<evidence type="ECO:0000256" key="5">
    <source>
        <dbReference type="ARBA" id="ARBA00022729"/>
    </source>
</evidence>
<dbReference type="GO" id="GO:0015344">
    <property type="term" value="F:siderophore uptake transmembrane transporter activity"/>
    <property type="evidence" value="ECO:0007669"/>
    <property type="project" value="TreeGrafter"/>
</dbReference>
<evidence type="ECO:0000256" key="2">
    <source>
        <dbReference type="ARBA" id="ARBA00022448"/>
    </source>
</evidence>
<dbReference type="Gene3D" id="2.40.170.20">
    <property type="entry name" value="TonB-dependent receptor, beta-barrel domain"/>
    <property type="match status" value="1"/>
</dbReference>
<dbReference type="OrthoDB" id="1109208at2"/>
<dbReference type="AlphaFoldDB" id="A0A1I2ITS5"/>
<dbReference type="PANTHER" id="PTHR30069:SF29">
    <property type="entry name" value="HEMOGLOBIN AND HEMOGLOBIN-HAPTOGLOBIN-BINDING PROTEIN 1-RELATED"/>
    <property type="match status" value="1"/>
</dbReference>
<evidence type="ECO:0000256" key="8">
    <source>
        <dbReference type="ARBA" id="ARBA00023170"/>
    </source>
</evidence>
<protein>
    <submittedName>
        <fullName evidence="15">TonB-dependent Receptor Plug Domain</fullName>
    </submittedName>
</protein>
<feature type="signal peptide" evidence="12">
    <location>
        <begin position="1"/>
        <end position="24"/>
    </location>
</feature>
<dbReference type="Pfam" id="PF07715">
    <property type="entry name" value="Plug"/>
    <property type="match status" value="1"/>
</dbReference>
<evidence type="ECO:0000256" key="12">
    <source>
        <dbReference type="SAM" id="SignalP"/>
    </source>
</evidence>
<keyword evidence="9 10" id="KW-0998">Cell outer membrane</keyword>
<dbReference type="Pfam" id="PF13715">
    <property type="entry name" value="CarbopepD_reg_2"/>
    <property type="match status" value="1"/>
</dbReference>
<dbReference type="RefSeq" id="WP_091548658.1">
    <property type="nucleotide sequence ID" value="NZ_FONY01000034.1"/>
</dbReference>
<dbReference type="InterPro" id="IPR039426">
    <property type="entry name" value="TonB-dep_rcpt-like"/>
</dbReference>
<keyword evidence="6 11" id="KW-0798">TonB box</keyword>
<evidence type="ECO:0000256" key="7">
    <source>
        <dbReference type="ARBA" id="ARBA00023136"/>
    </source>
</evidence>
<feature type="chain" id="PRO_5011658481" evidence="12">
    <location>
        <begin position="25"/>
        <end position="961"/>
    </location>
</feature>
<comment type="similarity">
    <text evidence="10 11">Belongs to the TonB-dependent receptor family.</text>
</comment>
<evidence type="ECO:0000256" key="11">
    <source>
        <dbReference type="RuleBase" id="RU003357"/>
    </source>
</evidence>
<dbReference type="InterPro" id="IPR008969">
    <property type="entry name" value="CarboxyPept-like_regulatory"/>
</dbReference>
<evidence type="ECO:0000313" key="15">
    <source>
        <dbReference type="EMBL" id="SFF43911.1"/>
    </source>
</evidence>
<name>A0A1I2ITS5_9BACT</name>
<dbReference type="InterPro" id="IPR012910">
    <property type="entry name" value="Plug_dom"/>
</dbReference>
<organism evidence="15 16">
    <name type="scientific">Thermoflexibacter ruber</name>
    <dbReference type="NCBI Taxonomy" id="1003"/>
    <lineage>
        <taxon>Bacteria</taxon>
        <taxon>Pseudomonadati</taxon>
        <taxon>Bacteroidota</taxon>
        <taxon>Cytophagia</taxon>
        <taxon>Cytophagales</taxon>
        <taxon>Thermoflexibacteraceae</taxon>
        <taxon>Thermoflexibacter</taxon>
    </lineage>
</organism>
<proteinExistence type="inferred from homology"/>
<keyword evidence="3 10" id="KW-1134">Transmembrane beta strand</keyword>
<evidence type="ECO:0000256" key="6">
    <source>
        <dbReference type="ARBA" id="ARBA00023077"/>
    </source>
</evidence>
<dbReference type="SUPFAM" id="SSF56935">
    <property type="entry name" value="Porins"/>
    <property type="match status" value="1"/>
</dbReference>
<dbReference type="InterPro" id="IPR037066">
    <property type="entry name" value="Plug_dom_sf"/>
</dbReference>
<evidence type="ECO:0000256" key="1">
    <source>
        <dbReference type="ARBA" id="ARBA00004571"/>
    </source>
</evidence>
<evidence type="ECO:0000313" key="16">
    <source>
        <dbReference type="Proteomes" id="UP000199513"/>
    </source>
</evidence>